<dbReference type="InterPro" id="IPR044730">
    <property type="entry name" value="RNase_H-like_dom_plant"/>
</dbReference>
<dbReference type="AlphaFoldDB" id="A0A9N7NTJ2"/>
<organism evidence="1 2">
    <name type="scientific">Striga hermonthica</name>
    <name type="common">Purple witchweed</name>
    <name type="synonym">Buchnera hermonthica</name>
    <dbReference type="NCBI Taxonomy" id="68872"/>
    <lineage>
        <taxon>Eukaryota</taxon>
        <taxon>Viridiplantae</taxon>
        <taxon>Streptophyta</taxon>
        <taxon>Embryophyta</taxon>
        <taxon>Tracheophyta</taxon>
        <taxon>Spermatophyta</taxon>
        <taxon>Magnoliopsida</taxon>
        <taxon>eudicotyledons</taxon>
        <taxon>Gunneridae</taxon>
        <taxon>Pentapetalae</taxon>
        <taxon>asterids</taxon>
        <taxon>lamiids</taxon>
        <taxon>Lamiales</taxon>
        <taxon>Orobanchaceae</taxon>
        <taxon>Buchnereae</taxon>
        <taxon>Striga</taxon>
    </lineage>
</organism>
<accession>A0A9N7NTJ2</accession>
<keyword evidence="2" id="KW-1185">Reference proteome</keyword>
<dbReference type="InterPro" id="IPR012337">
    <property type="entry name" value="RNaseH-like_sf"/>
</dbReference>
<sequence>MLIRKRILKSATLCTGYIYNSVDELLILRRLHVKGRPRPDRRFIPVLWSPPVVGWLKVNTDGSSLAAPGESVSAGIFRDSGGRVIGCFSIDVGILFAYEAELLAAITAVEIAYDREPWRFLARWLRVLSLLPLFEFRISHIFREGNLVADALSKLGYFLDWSNSTPPEIVDFLRDDQNRVIGRRGAFKPILP</sequence>
<dbReference type="GO" id="GO:0003676">
    <property type="term" value="F:nucleic acid binding"/>
    <property type="evidence" value="ECO:0007669"/>
    <property type="project" value="InterPro"/>
</dbReference>
<gene>
    <name evidence="1" type="ORF">SHERM_02997</name>
</gene>
<dbReference type="PANTHER" id="PTHR47723:SF23">
    <property type="entry name" value="REVERSE TRANSCRIPTASE-LIKE PROTEIN"/>
    <property type="match status" value="1"/>
</dbReference>
<dbReference type="PANTHER" id="PTHR47723">
    <property type="entry name" value="OS05G0353850 PROTEIN"/>
    <property type="match status" value="1"/>
</dbReference>
<keyword evidence="1" id="KW-0808">Transferase</keyword>
<evidence type="ECO:0000313" key="1">
    <source>
        <dbReference type="EMBL" id="CAA0835770.1"/>
    </source>
</evidence>
<dbReference type="InterPro" id="IPR036397">
    <property type="entry name" value="RNaseH_sf"/>
</dbReference>
<name>A0A9N7NTJ2_STRHE</name>
<dbReference type="Proteomes" id="UP001153555">
    <property type="component" value="Unassembled WGS sequence"/>
</dbReference>
<dbReference type="GO" id="GO:0016740">
    <property type="term" value="F:transferase activity"/>
    <property type="evidence" value="ECO:0007669"/>
    <property type="project" value="UniProtKB-KW"/>
</dbReference>
<dbReference type="EMBL" id="CACSLK010029956">
    <property type="protein sequence ID" value="CAA0835770.1"/>
    <property type="molecule type" value="Genomic_DNA"/>
</dbReference>
<dbReference type="Gene3D" id="3.30.420.10">
    <property type="entry name" value="Ribonuclease H-like superfamily/Ribonuclease H"/>
    <property type="match status" value="1"/>
</dbReference>
<dbReference type="SUPFAM" id="SSF53098">
    <property type="entry name" value="Ribonuclease H-like"/>
    <property type="match status" value="1"/>
</dbReference>
<dbReference type="CDD" id="cd06222">
    <property type="entry name" value="RNase_H_like"/>
    <property type="match status" value="1"/>
</dbReference>
<evidence type="ECO:0000313" key="2">
    <source>
        <dbReference type="Proteomes" id="UP001153555"/>
    </source>
</evidence>
<dbReference type="OrthoDB" id="1687712at2759"/>
<protein>
    <submittedName>
        <fullName evidence="1">Polynucleotidyl transferase- ribonuclease H-like superfamily protein</fullName>
    </submittedName>
</protein>
<proteinExistence type="predicted"/>
<dbReference type="InterPro" id="IPR053151">
    <property type="entry name" value="RNase_H-like"/>
</dbReference>
<reference evidence="1" key="1">
    <citation type="submission" date="2019-12" db="EMBL/GenBank/DDBJ databases">
        <authorList>
            <person name="Scholes J."/>
        </authorList>
    </citation>
    <scope>NUCLEOTIDE SEQUENCE</scope>
</reference>
<comment type="caution">
    <text evidence="1">The sequence shown here is derived from an EMBL/GenBank/DDBJ whole genome shotgun (WGS) entry which is preliminary data.</text>
</comment>